<accession>A0A8J2I4T4</accession>
<dbReference type="RefSeq" id="XP_043170400.1">
    <property type="nucleotide sequence ID" value="XM_043314465.1"/>
</dbReference>
<dbReference type="InterPro" id="IPR036291">
    <property type="entry name" value="NAD(P)-bd_dom_sf"/>
</dbReference>
<evidence type="ECO:0000259" key="3">
    <source>
        <dbReference type="Pfam" id="PF05368"/>
    </source>
</evidence>
<dbReference type="Proteomes" id="UP000676310">
    <property type="component" value="Unassembled WGS sequence"/>
</dbReference>
<dbReference type="Pfam" id="PF05368">
    <property type="entry name" value="NmrA"/>
    <property type="match status" value="1"/>
</dbReference>
<comment type="similarity">
    <text evidence="1">Belongs to the NmrA-type oxidoreductase family.</text>
</comment>
<dbReference type="GO" id="GO:0005634">
    <property type="term" value="C:nucleus"/>
    <property type="evidence" value="ECO:0007669"/>
    <property type="project" value="TreeGrafter"/>
</dbReference>
<dbReference type="EMBL" id="CAJRGZ010000019">
    <property type="protein sequence ID" value="CAG5165785.1"/>
    <property type="molecule type" value="Genomic_DNA"/>
</dbReference>
<evidence type="ECO:0000256" key="1">
    <source>
        <dbReference type="ARBA" id="ARBA00006328"/>
    </source>
</evidence>
<dbReference type="Gene3D" id="3.90.25.10">
    <property type="entry name" value="UDP-galactose 4-epimerase, domain 1"/>
    <property type="match status" value="1"/>
</dbReference>
<dbReference type="InterPro" id="IPR051164">
    <property type="entry name" value="NmrA-like_oxidored"/>
</dbReference>
<organism evidence="4 5">
    <name type="scientific">Alternaria atra</name>
    <dbReference type="NCBI Taxonomy" id="119953"/>
    <lineage>
        <taxon>Eukaryota</taxon>
        <taxon>Fungi</taxon>
        <taxon>Dikarya</taxon>
        <taxon>Ascomycota</taxon>
        <taxon>Pezizomycotina</taxon>
        <taxon>Dothideomycetes</taxon>
        <taxon>Pleosporomycetidae</taxon>
        <taxon>Pleosporales</taxon>
        <taxon>Pleosporineae</taxon>
        <taxon>Pleosporaceae</taxon>
        <taxon>Alternaria</taxon>
        <taxon>Alternaria sect. Ulocladioides</taxon>
    </lineage>
</organism>
<dbReference type="Gene3D" id="3.40.50.720">
    <property type="entry name" value="NAD(P)-binding Rossmann-like Domain"/>
    <property type="match status" value="1"/>
</dbReference>
<dbReference type="PANTHER" id="PTHR42748">
    <property type="entry name" value="NITROGEN METABOLITE REPRESSION PROTEIN NMRA FAMILY MEMBER"/>
    <property type="match status" value="1"/>
</dbReference>
<comment type="caution">
    <text evidence="4">The sequence shown here is derived from an EMBL/GenBank/DDBJ whole genome shotgun (WGS) entry which is preliminary data.</text>
</comment>
<dbReference type="OrthoDB" id="300709at2759"/>
<evidence type="ECO:0000313" key="5">
    <source>
        <dbReference type="Proteomes" id="UP000676310"/>
    </source>
</evidence>
<evidence type="ECO:0000256" key="2">
    <source>
        <dbReference type="ARBA" id="ARBA00022857"/>
    </source>
</evidence>
<dbReference type="PANTHER" id="PTHR42748:SF11">
    <property type="entry name" value="NMRA-LIKE DOMAIN-CONTAINING PROTEIN"/>
    <property type="match status" value="1"/>
</dbReference>
<gene>
    <name evidence="4" type="ORF">ALTATR162_LOCUS6840</name>
</gene>
<reference evidence="4" key="1">
    <citation type="submission" date="2021-05" db="EMBL/GenBank/DDBJ databases">
        <authorList>
            <person name="Stam R."/>
        </authorList>
    </citation>
    <scope>NUCLEOTIDE SEQUENCE</scope>
    <source>
        <strain evidence="4">CS162</strain>
    </source>
</reference>
<keyword evidence="5" id="KW-1185">Reference proteome</keyword>
<dbReference type="InterPro" id="IPR008030">
    <property type="entry name" value="NmrA-like"/>
</dbReference>
<dbReference type="SUPFAM" id="SSF51735">
    <property type="entry name" value="NAD(P)-binding Rossmann-fold domains"/>
    <property type="match status" value="1"/>
</dbReference>
<dbReference type="AlphaFoldDB" id="A0A8J2I4T4"/>
<protein>
    <recommendedName>
        <fullName evidence="3">NmrA-like domain-containing protein</fullName>
    </recommendedName>
</protein>
<keyword evidence="2" id="KW-0521">NADP</keyword>
<name>A0A8J2I4T4_9PLEO</name>
<proteinExistence type="inferred from homology"/>
<sequence>MSKSTIAVFGATGNQGNSVATTILTTPSLSAMYNVRALSRSTTSSKMSELQSLGAKVVQADMDDPSTLPAALAGCTHVFLVTTTQYTGSTREVETRQAKAVCEEAIKQGVKYIIFSSMSRPLKISDGKLKHVEHFDCKAEIEEYIRTLPVQSAFFAPASFMQNLEGRMRPCPSPANDGTFVLADMLPGNTPVPFIDITDTGKWVAAVLSEPDKYAGKFFAAAADLYTPDEIAAVISKVTGKTVTHAQLPDEVIKGFFPEAFKEQLYEMWVLNRDYGYFGKGQKEAVQWAREQAMGKITELEAFLRKVEFKLE</sequence>
<dbReference type="CDD" id="cd05251">
    <property type="entry name" value="NmrA_like_SDR_a"/>
    <property type="match status" value="1"/>
</dbReference>
<evidence type="ECO:0000313" key="4">
    <source>
        <dbReference type="EMBL" id="CAG5165785.1"/>
    </source>
</evidence>
<dbReference type="GeneID" id="67018774"/>
<feature type="domain" description="NmrA-like" evidence="3">
    <location>
        <begin position="3"/>
        <end position="304"/>
    </location>
</feature>